<dbReference type="GO" id="GO:0008982">
    <property type="term" value="F:protein-N(PI)-phosphohistidine-sugar phosphotransferase activity"/>
    <property type="evidence" value="ECO:0007669"/>
    <property type="project" value="InterPro"/>
</dbReference>
<feature type="domain" description="PTS EIIA type-2" evidence="6">
    <location>
        <begin position="1"/>
        <end position="149"/>
    </location>
</feature>
<evidence type="ECO:0000313" key="8">
    <source>
        <dbReference type="Proteomes" id="UP000284598"/>
    </source>
</evidence>
<keyword evidence="4" id="KW-0808">Transferase</keyword>
<keyword evidence="1" id="KW-0813">Transport</keyword>
<keyword evidence="5" id="KW-0598">Phosphotransferase system</keyword>
<organism evidence="7 8">
    <name type="scientific">Eubacterium ventriosum</name>
    <dbReference type="NCBI Taxonomy" id="39496"/>
    <lineage>
        <taxon>Bacteria</taxon>
        <taxon>Bacillati</taxon>
        <taxon>Bacillota</taxon>
        <taxon>Clostridia</taxon>
        <taxon>Eubacteriales</taxon>
        <taxon>Eubacteriaceae</taxon>
        <taxon>Eubacterium</taxon>
    </lineage>
</organism>
<evidence type="ECO:0000256" key="3">
    <source>
        <dbReference type="ARBA" id="ARBA00022597"/>
    </source>
</evidence>
<evidence type="ECO:0000313" key="7">
    <source>
        <dbReference type="EMBL" id="RHA54046.1"/>
    </source>
</evidence>
<dbReference type="AlphaFoldDB" id="A0A413RZ87"/>
<keyword evidence="3 7" id="KW-0762">Sugar transport</keyword>
<comment type="caution">
    <text evidence="7">The sequence shown here is derived from an EMBL/GenBank/DDBJ whole genome shotgun (WGS) entry which is preliminary data.</text>
</comment>
<dbReference type="GO" id="GO:0016020">
    <property type="term" value="C:membrane"/>
    <property type="evidence" value="ECO:0007669"/>
    <property type="project" value="InterPro"/>
</dbReference>
<proteinExistence type="predicted"/>
<dbReference type="EMBL" id="QSFO01000008">
    <property type="protein sequence ID" value="RHA54046.1"/>
    <property type="molecule type" value="Genomic_DNA"/>
</dbReference>
<dbReference type="InterPro" id="IPR002178">
    <property type="entry name" value="PTS_EIIA_type-2_dom"/>
</dbReference>
<evidence type="ECO:0000256" key="1">
    <source>
        <dbReference type="ARBA" id="ARBA00022448"/>
    </source>
</evidence>
<dbReference type="PROSITE" id="PS51094">
    <property type="entry name" value="PTS_EIIA_TYPE_2"/>
    <property type="match status" value="1"/>
</dbReference>
<reference evidence="7 8" key="1">
    <citation type="submission" date="2018-08" db="EMBL/GenBank/DDBJ databases">
        <title>A genome reference for cultivated species of the human gut microbiota.</title>
        <authorList>
            <person name="Zou Y."/>
            <person name="Xue W."/>
            <person name="Luo G."/>
        </authorList>
    </citation>
    <scope>NUCLEOTIDE SEQUENCE [LARGE SCALE GENOMIC DNA]</scope>
    <source>
        <strain evidence="7 8">AM43-2</strain>
    </source>
</reference>
<dbReference type="GO" id="GO:0009401">
    <property type="term" value="P:phosphoenolpyruvate-dependent sugar phosphotransferase system"/>
    <property type="evidence" value="ECO:0007669"/>
    <property type="project" value="UniProtKB-KW"/>
</dbReference>
<sequence length="150" mass="17344">MIKENYIFFDIDAKNKEEALDFISSKAFEYGITDDKEGLLGDFLKREEEYSTGLQDEFAIPHAKSTHAKEVAIFFVKCKNELNWETLDDSKVKYLFALIVPMENAGNEHLLMISKLATSLLEDEFKEKVKSSTDKAELKEYILKIMKEDN</sequence>
<dbReference type="NCBIfam" id="TIGR00848">
    <property type="entry name" value="fruA"/>
    <property type="match status" value="1"/>
</dbReference>
<name>A0A413RZ87_9FIRM</name>
<dbReference type="InterPro" id="IPR016152">
    <property type="entry name" value="PTrfase/Anion_transptr"/>
</dbReference>
<dbReference type="PANTHER" id="PTHR47738:SF1">
    <property type="entry name" value="NITROGEN REGULATORY PROTEIN"/>
    <property type="match status" value="1"/>
</dbReference>
<dbReference type="SUPFAM" id="SSF55804">
    <property type="entry name" value="Phoshotransferase/anion transport protein"/>
    <property type="match status" value="1"/>
</dbReference>
<evidence type="ECO:0000256" key="5">
    <source>
        <dbReference type="ARBA" id="ARBA00022683"/>
    </source>
</evidence>
<dbReference type="RefSeq" id="WP_118025436.1">
    <property type="nucleotide sequence ID" value="NZ_QSFO01000008.1"/>
</dbReference>
<keyword evidence="2" id="KW-0597">Phosphoprotein</keyword>
<evidence type="ECO:0000259" key="6">
    <source>
        <dbReference type="PROSITE" id="PS51094"/>
    </source>
</evidence>
<evidence type="ECO:0000256" key="2">
    <source>
        <dbReference type="ARBA" id="ARBA00022553"/>
    </source>
</evidence>
<dbReference type="InterPro" id="IPR004715">
    <property type="entry name" value="PTS_IIA_fruc"/>
</dbReference>
<accession>A0A413RZ87</accession>
<dbReference type="Gene3D" id="3.40.930.10">
    <property type="entry name" value="Mannitol-specific EII, Chain A"/>
    <property type="match status" value="1"/>
</dbReference>
<dbReference type="CDD" id="cd00211">
    <property type="entry name" value="PTS_IIA_fru"/>
    <property type="match status" value="1"/>
</dbReference>
<dbReference type="Pfam" id="PF00359">
    <property type="entry name" value="PTS_EIIA_2"/>
    <property type="match status" value="1"/>
</dbReference>
<dbReference type="InterPro" id="IPR051541">
    <property type="entry name" value="PTS_SugarTrans_NitroReg"/>
</dbReference>
<dbReference type="PANTHER" id="PTHR47738">
    <property type="entry name" value="PTS SYSTEM FRUCTOSE-LIKE EIIA COMPONENT-RELATED"/>
    <property type="match status" value="1"/>
</dbReference>
<evidence type="ECO:0000256" key="4">
    <source>
        <dbReference type="ARBA" id="ARBA00022679"/>
    </source>
</evidence>
<dbReference type="Proteomes" id="UP000284598">
    <property type="component" value="Unassembled WGS sequence"/>
</dbReference>
<gene>
    <name evidence="7" type="ORF">DW929_08230</name>
</gene>
<protein>
    <submittedName>
        <fullName evidence="7">PTS sugar transporter subunit IIA</fullName>
    </submittedName>
</protein>
<dbReference type="GO" id="GO:0030295">
    <property type="term" value="F:protein kinase activator activity"/>
    <property type="evidence" value="ECO:0007669"/>
    <property type="project" value="TreeGrafter"/>
</dbReference>